<evidence type="ECO:0000256" key="10">
    <source>
        <dbReference type="ARBA" id="ARBA00023242"/>
    </source>
</evidence>
<keyword evidence="11" id="KW-0131">Cell cycle</keyword>
<evidence type="ECO:0000256" key="7">
    <source>
        <dbReference type="ARBA" id="ARBA00023054"/>
    </source>
</evidence>
<evidence type="ECO:0000256" key="11">
    <source>
        <dbReference type="ARBA" id="ARBA00023306"/>
    </source>
</evidence>
<dbReference type="PANTHER" id="PTHR46600:SF1">
    <property type="entry name" value="THAP DOMAIN-CONTAINING PROTEIN 1"/>
    <property type="match status" value="1"/>
</dbReference>
<dbReference type="SUPFAM" id="SSF57716">
    <property type="entry name" value="Glucocorticoid receptor-like (DNA-binding domain)"/>
    <property type="match status" value="1"/>
</dbReference>
<comment type="subcellular location">
    <subcellularLocation>
        <location evidence="1">Nucleus</location>
        <location evidence="1">Nucleoplasm</location>
    </subcellularLocation>
</comment>
<keyword evidence="8 12" id="KW-0238">DNA-binding</keyword>
<dbReference type="OrthoDB" id="7554946at2759"/>
<dbReference type="GO" id="GO:0005654">
    <property type="term" value="C:nucleoplasm"/>
    <property type="evidence" value="ECO:0007669"/>
    <property type="project" value="UniProtKB-SubCell"/>
</dbReference>
<feature type="domain" description="THAP-type" evidence="13">
    <location>
        <begin position="1"/>
        <end position="95"/>
    </location>
</feature>
<evidence type="ECO:0000256" key="9">
    <source>
        <dbReference type="ARBA" id="ARBA00023163"/>
    </source>
</evidence>
<dbReference type="Pfam" id="PF05485">
    <property type="entry name" value="THAP"/>
    <property type="match status" value="1"/>
</dbReference>
<evidence type="ECO:0000256" key="6">
    <source>
        <dbReference type="ARBA" id="ARBA00023015"/>
    </source>
</evidence>
<dbReference type="AlphaFoldDB" id="A0A0J7K456"/>
<organism evidence="14 15">
    <name type="scientific">Lasius niger</name>
    <name type="common">Black garden ant</name>
    <dbReference type="NCBI Taxonomy" id="67767"/>
    <lineage>
        <taxon>Eukaryota</taxon>
        <taxon>Metazoa</taxon>
        <taxon>Ecdysozoa</taxon>
        <taxon>Arthropoda</taxon>
        <taxon>Hexapoda</taxon>
        <taxon>Insecta</taxon>
        <taxon>Pterygota</taxon>
        <taxon>Neoptera</taxon>
        <taxon>Endopterygota</taxon>
        <taxon>Hymenoptera</taxon>
        <taxon>Apocrita</taxon>
        <taxon>Aculeata</taxon>
        <taxon>Formicoidea</taxon>
        <taxon>Formicidae</taxon>
        <taxon>Formicinae</taxon>
        <taxon>Lasius</taxon>
        <taxon>Lasius</taxon>
    </lineage>
</organism>
<keyword evidence="9" id="KW-0804">Transcription</keyword>
<dbReference type="PANTHER" id="PTHR46600">
    <property type="entry name" value="THAP DOMAIN-CONTAINING"/>
    <property type="match status" value="1"/>
</dbReference>
<keyword evidence="10" id="KW-0539">Nucleus</keyword>
<keyword evidence="6" id="KW-0805">Transcription regulation</keyword>
<keyword evidence="5" id="KW-0862">Zinc</keyword>
<comment type="caution">
    <text evidence="14">The sequence shown here is derived from an EMBL/GenBank/DDBJ whole genome shotgun (WGS) entry which is preliminary data.</text>
</comment>
<keyword evidence="15" id="KW-1185">Reference proteome</keyword>
<evidence type="ECO:0000313" key="15">
    <source>
        <dbReference type="Proteomes" id="UP000036403"/>
    </source>
</evidence>
<dbReference type="GO" id="GO:0043565">
    <property type="term" value="F:sequence-specific DNA binding"/>
    <property type="evidence" value="ECO:0007669"/>
    <property type="project" value="InterPro"/>
</dbReference>
<feature type="non-terminal residue" evidence="14">
    <location>
        <position position="180"/>
    </location>
</feature>
<dbReference type="InterPro" id="IPR026516">
    <property type="entry name" value="THAP1/10"/>
</dbReference>
<dbReference type="SMART" id="SM00692">
    <property type="entry name" value="DM3"/>
    <property type="match status" value="1"/>
</dbReference>
<dbReference type="Gene3D" id="6.20.210.20">
    <property type="entry name" value="THAP domain"/>
    <property type="match status" value="1"/>
</dbReference>
<proteinExistence type="inferred from homology"/>
<comment type="similarity">
    <text evidence="2">Belongs to the THAP1 family.</text>
</comment>
<evidence type="ECO:0000256" key="12">
    <source>
        <dbReference type="PROSITE-ProRule" id="PRU00309"/>
    </source>
</evidence>
<dbReference type="InterPro" id="IPR006612">
    <property type="entry name" value="THAP_Znf"/>
</dbReference>
<accession>A0A0J7K456</accession>
<keyword evidence="7" id="KW-0175">Coiled coil</keyword>
<evidence type="ECO:0000256" key="1">
    <source>
        <dbReference type="ARBA" id="ARBA00004642"/>
    </source>
</evidence>
<dbReference type="PROSITE" id="PS50950">
    <property type="entry name" value="ZF_THAP"/>
    <property type="match status" value="1"/>
</dbReference>
<dbReference type="PaxDb" id="67767-A0A0J7K456"/>
<dbReference type="EMBL" id="LBMM01014642">
    <property type="protein sequence ID" value="KMQ85102.1"/>
    <property type="molecule type" value="Genomic_DNA"/>
</dbReference>
<evidence type="ECO:0000256" key="3">
    <source>
        <dbReference type="ARBA" id="ARBA00022723"/>
    </source>
</evidence>
<name>A0A0J7K456_LASNI</name>
<sequence>MTKWCAVPNCKTGSRTEQIKRSLFRIPKDPATWKKWEEAIPNIIKLRSTDVVCEKHFEENDISREWIKLDANEQVIARVTYKYPQLRKQAVPTKFDDVSSEIWTKRNYATRVPLPAPDIDADVRISFSPIEVLPIEVSPIEVSPIEVSSMEVSSCNPLITNNSLVPQEPFKVSSFLQINE</sequence>
<keyword evidence="4 12" id="KW-0863">Zinc-finger</keyword>
<evidence type="ECO:0000256" key="4">
    <source>
        <dbReference type="ARBA" id="ARBA00022771"/>
    </source>
</evidence>
<evidence type="ECO:0000313" key="14">
    <source>
        <dbReference type="EMBL" id="KMQ85102.1"/>
    </source>
</evidence>
<gene>
    <name evidence="14" type="ORF">RF55_16552</name>
</gene>
<dbReference type="Proteomes" id="UP000036403">
    <property type="component" value="Unassembled WGS sequence"/>
</dbReference>
<dbReference type="GO" id="GO:0008270">
    <property type="term" value="F:zinc ion binding"/>
    <property type="evidence" value="ECO:0007669"/>
    <property type="project" value="UniProtKB-KW"/>
</dbReference>
<evidence type="ECO:0000256" key="2">
    <source>
        <dbReference type="ARBA" id="ARBA00006177"/>
    </source>
</evidence>
<protein>
    <recommendedName>
        <fullName evidence="13">THAP-type domain-containing protein</fullName>
    </recommendedName>
</protein>
<dbReference type="InterPro" id="IPR038441">
    <property type="entry name" value="THAP_Znf_sf"/>
</dbReference>
<keyword evidence="3" id="KW-0479">Metal-binding</keyword>
<reference evidence="14 15" key="1">
    <citation type="submission" date="2015-04" db="EMBL/GenBank/DDBJ databases">
        <title>Lasius niger genome sequencing.</title>
        <authorList>
            <person name="Konorov E.A."/>
            <person name="Nikitin M.A."/>
            <person name="Kirill M.V."/>
            <person name="Chang P."/>
        </authorList>
    </citation>
    <scope>NUCLEOTIDE SEQUENCE [LARGE SCALE GENOMIC DNA]</scope>
    <source>
        <tissue evidence="14">Whole</tissue>
    </source>
</reference>
<dbReference type="SMART" id="SM00980">
    <property type="entry name" value="THAP"/>
    <property type="match status" value="1"/>
</dbReference>
<evidence type="ECO:0000256" key="8">
    <source>
        <dbReference type="ARBA" id="ARBA00023125"/>
    </source>
</evidence>
<evidence type="ECO:0000256" key="5">
    <source>
        <dbReference type="ARBA" id="ARBA00022833"/>
    </source>
</evidence>
<evidence type="ECO:0000259" key="13">
    <source>
        <dbReference type="PROSITE" id="PS50950"/>
    </source>
</evidence>